<dbReference type="PANTHER" id="PTHR47572">
    <property type="entry name" value="LIPOPROTEIN-RELATED"/>
    <property type="match status" value="1"/>
</dbReference>
<dbReference type="EMBL" id="JAAAPO010000008">
    <property type="protein sequence ID" value="NBC38047.1"/>
    <property type="molecule type" value="Genomic_DNA"/>
</dbReference>
<sequence length="298" mass="30974">MADSAPAACAPPPEETPPFTVLASGYGFVEGPRVEPDGTLWFSDLTGGGYYRVTPDGTATAFAPQRQWIGGAVMCGDGALILSGRGGLARLDPADGGLTPIAVPLTAPCELCINDIEAAPDGSLIGGSIDFAAIMERGEAPAPGTLFHLSPDGTLTLLRDDVHASNGLGFSPCGRWLYHSETSRGVWRYPLGADGVPGAGTLFAELEDSDGLIVDAGGGVWVACWASGTLRHYTQDGVWDRLIRLPFPHLVSLAVGGPDLHDLYVSTGGNADHPGMGGVVRIRIDVPGQRDYITQVPA</sequence>
<dbReference type="SUPFAM" id="SSF63829">
    <property type="entry name" value="Calcium-dependent phosphotriesterase"/>
    <property type="match status" value="1"/>
</dbReference>
<dbReference type="InterPro" id="IPR051262">
    <property type="entry name" value="SMP-30/CGR1_Lactonase"/>
</dbReference>
<organism evidence="3 4">
    <name type="scientific">Novosphingobium ovatum</name>
    <dbReference type="NCBI Taxonomy" id="1908523"/>
    <lineage>
        <taxon>Bacteria</taxon>
        <taxon>Pseudomonadati</taxon>
        <taxon>Pseudomonadota</taxon>
        <taxon>Alphaproteobacteria</taxon>
        <taxon>Sphingomonadales</taxon>
        <taxon>Sphingomonadaceae</taxon>
        <taxon>Novosphingobium</taxon>
    </lineage>
</organism>
<dbReference type="RefSeq" id="WP_161720691.1">
    <property type="nucleotide sequence ID" value="NZ_JAAAPO010000008.1"/>
</dbReference>
<evidence type="ECO:0000256" key="1">
    <source>
        <dbReference type="ARBA" id="ARBA00022801"/>
    </source>
</evidence>
<dbReference type="Proteomes" id="UP000753724">
    <property type="component" value="Unassembled WGS sequence"/>
</dbReference>
<comment type="caution">
    <text evidence="3">The sequence shown here is derived from an EMBL/GenBank/DDBJ whole genome shotgun (WGS) entry which is preliminary data.</text>
</comment>
<keyword evidence="1" id="KW-0378">Hydrolase</keyword>
<name>A0ABW9XHK7_9SPHN</name>
<reference evidence="4" key="1">
    <citation type="submission" date="2020-01" db="EMBL/GenBank/DDBJ databases">
        <title>Sphingomonas sp. strain CSW-10.</title>
        <authorList>
            <person name="Chen W.-M."/>
        </authorList>
    </citation>
    <scope>NUCLEOTIDE SEQUENCE [LARGE SCALE GENOMIC DNA]</scope>
    <source>
        <strain evidence="4">FSY-8</strain>
    </source>
</reference>
<dbReference type="InterPro" id="IPR013658">
    <property type="entry name" value="SGL"/>
</dbReference>
<feature type="domain" description="SMP-30/Gluconolactonase/LRE-like region" evidence="2">
    <location>
        <begin position="30"/>
        <end position="267"/>
    </location>
</feature>
<dbReference type="InterPro" id="IPR005511">
    <property type="entry name" value="SMP-30"/>
</dbReference>
<keyword evidence="4" id="KW-1185">Reference proteome</keyword>
<gene>
    <name evidence="3" type="ORF">GTZ99_15955</name>
</gene>
<evidence type="ECO:0000313" key="3">
    <source>
        <dbReference type="EMBL" id="NBC38047.1"/>
    </source>
</evidence>
<dbReference type="Pfam" id="PF08450">
    <property type="entry name" value="SGL"/>
    <property type="match status" value="1"/>
</dbReference>
<protein>
    <submittedName>
        <fullName evidence="3">Gluconolaconase</fullName>
    </submittedName>
</protein>
<accession>A0ABW9XHK7</accession>
<dbReference type="PANTHER" id="PTHR47572:SF4">
    <property type="entry name" value="LACTONASE DRP35"/>
    <property type="match status" value="1"/>
</dbReference>
<dbReference type="Gene3D" id="2.120.10.30">
    <property type="entry name" value="TolB, C-terminal domain"/>
    <property type="match status" value="1"/>
</dbReference>
<dbReference type="PRINTS" id="PR01790">
    <property type="entry name" value="SMP30FAMILY"/>
</dbReference>
<evidence type="ECO:0000313" key="4">
    <source>
        <dbReference type="Proteomes" id="UP000753724"/>
    </source>
</evidence>
<evidence type="ECO:0000259" key="2">
    <source>
        <dbReference type="Pfam" id="PF08450"/>
    </source>
</evidence>
<dbReference type="InterPro" id="IPR011042">
    <property type="entry name" value="6-blade_b-propeller_TolB-like"/>
</dbReference>
<proteinExistence type="predicted"/>